<protein>
    <recommendedName>
        <fullName evidence="1">Protein FAR1-RELATED SEQUENCE</fullName>
    </recommendedName>
</protein>
<comment type="caution">
    <text evidence="3">The sequence shown here is derived from an EMBL/GenBank/DDBJ whole genome shotgun (WGS) entry which is preliminary data.</text>
</comment>
<dbReference type="GO" id="GO:0008270">
    <property type="term" value="F:zinc ion binding"/>
    <property type="evidence" value="ECO:0007669"/>
    <property type="project" value="UniProtKB-UniRule"/>
</dbReference>
<feature type="domain" description="MULE transposase" evidence="2">
    <location>
        <begin position="25"/>
        <end position="80"/>
    </location>
</feature>
<evidence type="ECO:0000313" key="3">
    <source>
        <dbReference type="EMBL" id="KAK2646290.1"/>
    </source>
</evidence>
<dbReference type="Proteomes" id="UP001280121">
    <property type="component" value="Unassembled WGS sequence"/>
</dbReference>
<dbReference type="GO" id="GO:0006355">
    <property type="term" value="P:regulation of DNA-templated transcription"/>
    <property type="evidence" value="ECO:0007669"/>
    <property type="project" value="UniProtKB-UniRule"/>
</dbReference>
<keyword evidence="4" id="KW-1185">Reference proteome</keyword>
<comment type="subcellular location">
    <subcellularLocation>
        <location evidence="1">Nucleus</location>
    </subcellularLocation>
</comment>
<comment type="similarity">
    <text evidence="1">Belongs to the FHY3/FAR1 family.</text>
</comment>
<keyword evidence="1" id="KW-0863">Zinc-finger</keyword>
<dbReference type="GO" id="GO:0005634">
    <property type="term" value="C:nucleus"/>
    <property type="evidence" value="ECO:0007669"/>
    <property type="project" value="UniProtKB-SubCell"/>
</dbReference>
<sequence>MKKVDNVFWVDARRRALYKEFGDALTFDSTYLTNKYDIPFVAFVGVNHHGQSTLFGCGLISNEDTETYIWPFSILANVLTRDELEERWNELINMYGLHNNEWLLRLYDERRRWVPALLKDTFCTGLSTTQCCERHDNWSAKPEGHRFDKMCYELAYLAIGSDDMCNIVTEGITDLKTKLISNEGDNGRSRYIPTLNNDTSKENCNILSPRADFERLDSDRFTNVDVPPNSDRDGNILATQESIMIEPNSQIK</sequence>
<gene>
    <name evidence="3" type="ORF">Ddye_021485</name>
</gene>
<proteinExistence type="inferred from homology"/>
<dbReference type="AlphaFoldDB" id="A0AAD9WY17"/>
<evidence type="ECO:0000313" key="4">
    <source>
        <dbReference type="Proteomes" id="UP001280121"/>
    </source>
</evidence>
<keyword evidence="1" id="KW-0539">Nucleus</keyword>
<dbReference type="PANTHER" id="PTHR31669:SF283">
    <property type="entry name" value="PROTEIN FAR1-RELATED SEQUENCE"/>
    <property type="match status" value="1"/>
</dbReference>
<keyword evidence="1" id="KW-0479">Metal-binding</keyword>
<evidence type="ECO:0000259" key="2">
    <source>
        <dbReference type="Pfam" id="PF10551"/>
    </source>
</evidence>
<evidence type="ECO:0000256" key="1">
    <source>
        <dbReference type="RuleBase" id="RU367018"/>
    </source>
</evidence>
<accession>A0AAD9WY17</accession>
<dbReference type="InterPro" id="IPR018289">
    <property type="entry name" value="MULE_transposase_dom"/>
</dbReference>
<keyword evidence="1" id="KW-0862">Zinc</keyword>
<dbReference type="PANTHER" id="PTHR31669">
    <property type="entry name" value="PROTEIN FAR1-RELATED SEQUENCE 10-RELATED"/>
    <property type="match status" value="1"/>
</dbReference>
<dbReference type="EMBL" id="JANJYI010000006">
    <property type="protein sequence ID" value="KAK2646290.1"/>
    <property type="molecule type" value="Genomic_DNA"/>
</dbReference>
<reference evidence="3" key="1">
    <citation type="journal article" date="2023" name="Plant J.">
        <title>Genome sequences and population genomics provide insights into the demographic history, inbreeding, and mutation load of two 'living fossil' tree species of Dipteronia.</title>
        <authorList>
            <person name="Feng Y."/>
            <person name="Comes H.P."/>
            <person name="Chen J."/>
            <person name="Zhu S."/>
            <person name="Lu R."/>
            <person name="Zhang X."/>
            <person name="Li P."/>
            <person name="Qiu J."/>
            <person name="Olsen K.M."/>
            <person name="Qiu Y."/>
        </authorList>
    </citation>
    <scope>NUCLEOTIDE SEQUENCE</scope>
    <source>
        <strain evidence="3">KIB01</strain>
    </source>
</reference>
<dbReference type="InterPro" id="IPR031052">
    <property type="entry name" value="FHY3/FAR1"/>
</dbReference>
<comment type="function">
    <text evidence="1">Putative transcription activator involved in regulating light control of development.</text>
</comment>
<organism evidence="3 4">
    <name type="scientific">Dipteronia dyeriana</name>
    <dbReference type="NCBI Taxonomy" id="168575"/>
    <lineage>
        <taxon>Eukaryota</taxon>
        <taxon>Viridiplantae</taxon>
        <taxon>Streptophyta</taxon>
        <taxon>Embryophyta</taxon>
        <taxon>Tracheophyta</taxon>
        <taxon>Spermatophyta</taxon>
        <taxon>Magnoliopsida</taxon>
        <taxon>eudicotyledons</taxon>
        <taxon>Gunneridae</taxon>
        <taxon>Pentapetalae</taxon>
        <taxon>rosids</taxon>
        <taxon>malvids</taxon>
        <taxon>Sapindales</taxon>
        <taxon>Sapindaceae</taxon>
        <taxon>Hippocastanoideae</taxon>
        <taxon>Acereae</taxon>
        <taxon>Dipteronia</taxon>
    </lineage>
</organism>
<dbReference type="Pfam" id="PF10551">
    <property type="entry name" value="MULE"/>
    <property type="match status" value="1"/>
</dbReference>
<name>A0AAD9WY17_9ROSI</name>